<protein>
    <submittedName>
        <fullName evidence="1">Uncharacterized protein</fullName>
    </submittedName>
</protein>
<evidence type="ECO:0000313" key="1">
    <source>
        <dbReference type="EMBL" id="XDO01985.1"/>
    </source>
</evidence>
<reference evidence="1" key="1">
    <citation type="submission" date="2024-03" db="EMBL/GenBank/DDBJ databases">
        <title>Eukaryotic viruses encode the ribosomal protein eL40.</title>
        <authorList>
            <person name="Thomy J."/>
            <person name="Schvarcz C.R."/>
            <person name="McBeain K.A."/>
            <person name="Edwards K.F."/>
            <person name="Steward G.F."/>
        </authorList>
    </citation>
    <scope>NUCLEOTIDE SEQUENCE</scope>
    <source>
        <strain evidence="1">FloV-SA2</strain>
    </source>
</reference>
<organism evidence="1">
    <name type="scientific">Florenciella sp. virus SA2</name>
    <dbReference type="NCBI Taxonomy" id="3240092"/>
    <lineage>
        <taxon>Viruses</taxon>
    </lineage>
</organism>
<gene>
    <name evidence="1" type="ORF">FloV-SA2_00166</name>
</gene>
<name>A0AB39JDN6_9VIRU</name>
<sequence length="183" mass="21730">MRLLLSFSLLNIFCNISISSLQFNINTHIPKMINKLKNNNDNVFKKSPDLNILSKDFALTINDTLILNKTKYESLYKKVRGCQKYISKDVMINNTFFFLQDNPYIYSKTDCKFNLKHIPKSMKITMYSKYFFNNYSQIIQHDIENININNNQKNILKIILEYVNKTKNKSVVGFFKHLFTRKK</sequence>
<dbReference type="EMBL" id="PP542043">
    <property type="protein sequence ID" value="XDO01985.1"/>
    <property type="molecule type" value="Genomic_DNA"/>
</dbReference>
<accession>A0AB39JDN6</accession>
<proteinExistence type="predicted"/>